<dbReference type="KEGG" id="anp:FK178_01375"/>
<dbReference type="EMBL" id="CP042476">
    <property type="protein sequence ID" value="QED36451.1"/>
    <property type="molecule type" value="Genomic_DNA"/>
</dbReference>
<name>A0A5B8YFV3_9FLAO</name>
<gene>
    <name evidence="2" type="ORF">FK178_01375</name>
</gene>
<evidence type="ECO:0000313" key="3">
    <source>
        <dbReference type="Proteomes" id="UP000321954"/>
    </source>
</evidence>
<accession>A0A5B8YFV3</accession>
<sequence>MFLEYIVDNFLLIYLMELGAAIAGSIYLWKARVPQKGVRLFVYYLWLVVFVELIGLYPSYAYFNDYNKLGFIKDTLFERNYWWYNSYSVIKFLVLYVFFILQLNPPSRRRKLFVISALFILSFIIHLIFGDTFFKAHSAYMSVTGTLFLMILILLYHFEILKSDRILKFYRSMPFYISIGILIWHVSITPVFIYNKYFTLKSPDFIYFQMMFLRSINIFLYGILILGFIVCTFKRNKLSGSK</sequence>
<keyword evidence="1" id="KW-0812">Transmembrane</keyword>
<feature type="transmembrane region" description="Helical" evidence="1">
    <location>
        <begin position="140"/>
        <end position="161"/>
    </location>
</feature>
<dbReference type="Proteomes" id="UP000321954">
    <property type="component" value="Chromosome"/>
</dbReference>
<keyword evidence="1" id="KW-1133">Transmembrane helix</keyword>
<dbReference type="RefSeq" id="WP_146830273.1">
    <property type="nucleotide sequence ID" value="NZ_CP042476.1"/>
</dbReference>
<organism evidence="2 3">
    <name type="scientific">Antarcticibacterium arcticum</name>
    <dbReference type="NCBI Taxonomy" id="2585771"/>
    <lineage>
        <taxon>Bacteria</taxon>
        <taxon>Pseudomonadati</taxon>
        <taxon>Bacteroidota</taxon>
        <taxon>Flavobacteriia</taxon>
        <taxon>Flavobacteriales</taxon>
        <taxon>Flavobacteriaceae</taxon>
        <taxon>Antarcticibacterium</taxon>
    </lineage>
</organism>
<dbReference type="AlphaFoldDB" id="A0A5B8YFV3"/>
<feature type="transmembrane region" description="Helical" evidence="1">
    <location>
        <begin position="206"/>
        <end position="233"/>
    </location>
</feature>
<feature type="transmembrane region" description="Helical" evidence="1">
    <location>
        <begin position="41"/>
        <end position="61"/>
    </location>
</feature>
<dbReference type="OrthoDB" id="1453530at2"/>
<protein>
    <submittedName>
        <fullName evidence="2">Uncharacterized protein</fullName>
    </submittedName>
</protein>
<feature type="transmembrane region" description="Helical" evidence="1">
    <location>
        <begin position="113"/>
        <end position="134"/>
    </location>
</feature>
<evidence type="ECO:0000256" key="1">
    <source>
        <dbReference type="SAM" id="Phobius"/>
    </source>
</evidence>
<keyword evidence="3" id="KW-1185">Reference proteome</keyword>
<feature type="transmembrane region" description="Helical" evidence="1">
    <location>
        <begin position="12"/>
        <end position="29"/>
    </location>
</feature>
<keyword evidence="1" id="KW-0472">Membrane</keyword>
<reference evidence="2 3" key="1">
    <citation type="submission" date="2019-08" db="EMBL/GenBank/DDBJ databases">
        <title>Antarcticibacterium arcticum sp. nov., a bacterium isolated from marine sediment of the Canadian Beaufort Sea.</title>
        <authorList>
            <person name="Lee Y.M."/>
            <person name="Baek K."/>
            <person name="Lee D.-H."/>
            <person name="Shin S.C."/>
            <person name="Jin Y.K."/>
            <person name="Park Y."/>
        </authorList>
    </citation>
    <scope>NUCLEOTIDE SEQUENCE [LARGE SCALE GENOMIC DNA]</scope>
    <source>
        <strain evidence="2 3">PAMC 28998</strain>
    </source>
</reference>
<evidence type="ECO:0000313" key="2">
    <source>
        <dbReference type="EMBL" id="QED36451.1"/>
    </source>
</evidence>
<feature type="transmembrane region" description="Helical" evidence="1">
    <location>
        <begin position="81"/>
        <end position="101"/>
    </location>
</feature>
<proteinExistence type="predicted"/>
<feature type="transmembrane region" description="Helical" evidence="1">
    <location>
        <begin position="173"/>
        <end position="194"/>
    </location>
</feature>